<reference evidence="1 2" key="1">
    <citation type="submission" date="2024-01" db="EMBL/GenBank/DDBJ databases">
        <title>Genome insights into Plantactinospora veratri sp. nov.</title>
        <authorList>
            <person name="Wang L."/>
        </authorList>
    </citation>
    <scope>NUCLEOTIDE SEQUENCE [LARGE SCALE GENOMIC DNA]</scope>
    <source>
        <strain evidence="1 2">NEAU-FHS4</strain>
    </source>
</reference>
<dbReference type="Proteomes" id="UP001339911">
    <property type="component" value="Unassembled WGS sequence"/>
</dbReference>
<organism evidence="1 2">
    <name type="scientific">Plantactinospora veratri</name>
    <dbReference type="NCBI Taxonomy" id="1436122"/>
    <lineage>
        <taxon>Bacteria</taxon>
        <taxon>Bacillati</taxon>
        <taxon>Actinomycetota</taxon>
        <taxon>Actinomycetes</taxon>
        <taxon>Micromonosporales</taxon>
        <taxon>Micromonosporaceae</taxon>
        <taxon>Plantactinospora</taxon>
    </lineage>
</organism>
<comment type="caution">
    <text evidence="1">The sequence shown here is derived from an EMBL/GenBank/DDBJ whole genome shotgun (WGS) entry which is preliminary data.</text>
</comment>
<dbReference type="EMBL" id="JAZGQL010000008">
    <property type="protein sequence ID" value="MEE6307937.1"/>
    <property type="molecule type" value="Genomic_DNA"/>
</dbReference>
<gene>
    <name evidence="1" type="ORF">V1634_14000</name>
</gene>
<evidence type="ECO:0000313" key="1">
    <source>
        <dbReference type="EMBL" id="MEE6307937.1"/>
    </source>
</evidence>
<dbReference type="RefSeq" id="WP_331208216.1">
    <property type="nucleotide sequence ID" value="NZ_JAZGQL010000008.1"/>
</dbReference>
<keyword evidence="2" id="KW-1185">Reference proteome</keyword>
<evidence type="ECO:0000313" key="2">
    <source>
        <dbReference type="Proteomes" id="UP001339911"/>
    </source>
</evidence>
<protein>
    <submittedName>
        <fullName evidence="1">Uncharacterized protein</fullName>
    </submittedName>
</protein>
<accession>A0ABU7SE93</accession>
<sequence length="287" mass="30127">MPHEQLTLRSEVGAGGLYHVSIVPDGCRFAAAARATLTSPTPPWTPEPTGSYLLRPPDTLRNEWWQITCDGVVRQRLPAPRSALRGELTEALLDQTISAARGTPDVAHARSALREADSSLRTHALALPSLVWGGRTAGTPGREYDGDAAVVAGPLLGGGWSGMVNVRYDRPRPNGSLGSPLAYFSTDTDPTDPRALLGIPLGRKGGTLLVVGPVGAAEIRASRDGRELARTAVADDAALLVVPSTEKLVLEALDTAGNVIGTGPVADTAVGSAESERGFELDRWGVY</sequence>
<name>A0ABU7SE93_9ACTN</name>
<proteinExistence type="predicted"/>